<evidence type="ECO:0000256" key="1">
    <source>
        <dbReference type="SAM" id="MobiDB-lite"/>
    </source>
</evidence>
<keyword evidence="3" id="KW-1185">Reference proteome</keyword>
<dbReference type="Proteomes" id="UP000054558">
    <property type="component" value="Unassembled WGS sequence"/>
</dbReference>
<evidence type="ECO:0000313" key="2">
    <source>
        <dbReference type="EMBL" id="GAQ82832.1"/>
    </source>
</evidence>
<dbReference type="EMBL" id="DF237075">
    <property type="protein sequence ID" value="GAQ82832.1"/>
    <property type="molecule type" value="Genomic_DNA"/>
</dbReference>
<gene>
    <name evidence="2" type="ORF">KFL_001260020</name>
</gene>
<dbReference type="Pfam" id="PF11913">
    <property type="entry name" value="DUF3431"/>
    <property type="match status" value="1"/>
</dbReference>
<feature type="compositionally biased region" description="Polar residues" evidence="1">
    <location>
        <begin position="62"/>
        <end position="74"/>
    </location>
</feature>
<proteinExistence type="predicted"/>
<dbReference type="OrthoDB" id="426718at2759"/>
<dbReference type="InterPro" id="IPR021838">
    <property type="entry name" value="DUF3431"/>
</dbReference>
<protein>
    <submittedName>
        <fullName evidence="2">Uncharacterized protein</fullName>
    </submittedName>
</protein>
<name>A0A1Y1HYM1_KLENI</name>
<sequence length="410" mass="45527">MQSLSHSAERVLWFSTVLVLGALVLYQRTDLGSYSPEIWLRGLGMAALQRSEIKTGEPTLRIPSNEQSPTAISRSSDDMHFDENGGSPTESSIKASGLGKSEGLVGIAGLFGFGRKGLPDAEKTFEQTSGVLEQLTRPATVWNSSIVIVPALYGEWNNGWPAWTQNRTLYTYQRTDPSAPRYCQNTGYEAGVFLKFIVDFYEDLPDQTVFLHADPFAHNADIERWIDCLSPDLTYTTLNTVFVVKRSITFWNGYAGFQGVVPQIEKCWRALAAAFDKPLTPQPGQEPVVSFVCCQQIAISRDQIRRNPLAAYQRAYQMIGVNERCVDGSIDPGEIWSLAQPASAVGGHTEVPPDFYARGLESKLIQAQAMEHIIHLLLNDEPLDSVPVTEDQYCQNFRPRSQCPGSPCPR</sequence>
<dbReference type="PANTHER" id="PTHR37490:SF2">
    <property type="match status" value="1"/>
</dbReference>
<dbReference type="PANTHER" id="PTHR37490">
    <property type="entry name" value="EXPRESSED PROTEIN"/>
    <property type="match status" value="1"/>
</dbReference>
<organism evidence="2 3">
    <name type="scientific">Klebsormidium nitens</name>
    <name type="common">Green alga</name>
    <name type="synonym">Ulothrix nitens</name>
    <dbReference type="NCBI Taxonomy" id="105231"/>
    <lineage>
        <taxon>Eukaryota</taxon>
        <taxon>Viridiplantae</taxon>
        <taxon>Streptophyta</taxon>
        <taxon>Klebsormidiophyceae</taxon>
        <taxon>Klebsormidiales</taxon>
        <taxon>Klebsormidiaceae</taxon>
        <taxon>Klebsormidium</taxon>
    </lineage>
</organism>
<dbReference type="AlphaFoldDB" id="A0A1Y1HYM1"/>
<reference evidence="2 3" key="1">
    <citation type="journal article" date="2014" name="Nat. Commun.">
        <title>Klebsormidium flaccidum genome reveals primary factors for plant terrestrial adaptation.</title>
        <authorList>
            <person name="Hori K."/>
            <person name="Maruyama F."/>
            <person name="Fujisawa T."/>
            <person name="Togashi T."/>
            <person name="Yamamoto N."/>
            <person name="Seo M."/>
            <person name="Sato S."/>
            <person name="Yamada T."/>
            <person name="Mori H."/>
            <person name="Tajima N."/>
            <person name="Moriyama T."/>
            <person name="Ikeuchi M."/>
            <person name="Watanabe M."/>
            <person name="Wada H."/>
            <person name="Kobayashi K."/>
            <person name="Saito M."/>
            <person name="Masuda T."/>
            <person name="Sasaki-Sekimoto Y."/>
            <person name="Mashiguchi K."/>
            <person name="Awai K."/>
            <person name="Shimojima M."/>
            <person name="Masuda S."/>
            <person name="Iwai M."/>
            <person name="Nobusawa T."/>
            <person name="Narise T."/>
            <person name="Kondo S."/>
            <person name="Saito H."/>
            <person name="Sato R."/>
            <person name="Murakawa M."/>
            <person name="Ihara Y."/>
            <person name="Oshima-Yamada Y."/>
            <person name="Ohtaka K."/>
            <person name="Satoh M."/>
            <person name="Sonobe K."/>
            <person name="Ishii M."/>
            <person name="Ohtani R."/>
            <person name="Kanamori-Sato M."/>
            <person name="Honoki R."/>
            <person name="Miyazaki D."/>
            <person name="Mochizuki H."/>
            <person name="Umetsu J."/>
            <person name="Higashi K."/>
            <person name="Shibata D."/>
            <person name="Kamiya Y."/>
            <person name="Sato N."/>
            <person name="Nakamura Y."/>
            <person name="Tabata S."/>
            <person name="Ida S."/>
            <person name="Kurokawa K."/>
            <person name="Ohta H."/>
        </authorList>
    </citation>
    <scope>NUCLEOTIDE SEQUENCE [LARGE SCALE GENOMIC DNA]</scope>
    <source>
        <strain evidence="2 3">NIES-2285</strain>
    </source>
</reference>
<accession>A0A1Y1HYM1</accession>
<evidence type="ECO:0000313" key="3">
    <source>
        <dbReference type="Proteomes" id="UP000054558"/>
    </source>
</evidence>
<feature type="region of interest" description="Disordered" evidence="1">
    <location>
        <begin position="59"/>
        <end position="97"/>
    </location>
</feature>